<dbReference type="EMBL" id="HACA01007766">
    <property type="protein sequence ID" value="CDW25127.1"/>
    <property type="molecule type" value="Transcribed_RNA"/>
</dbReference>
<feature type="non-terminal residue" evidence="1">
    <location>
        <position position="1"/>
    </location>
</feature>
<sequence>SQILAKHVEHNTILGHSQCVGPPPNNFFTTTWSKSISHLLQDSKGIIQQLILRLLIPVIDCCRIWLPHIFYHVITTLISPYTYFYLQKEPNEGGFVPGKISS</sequence>
<reference evidence="1" key="1">
    <citation type="submission" date="2014-05" db="EMBL/GenBank/DDBJ databases">
        <authorList>
            <person name="Chronopoulou M."/>
        </authorList>
    </citation>
    <scope>NUCLEOTIDE SEQUENCE</scope>
    <source>
        <tissue evidence="1">Whole organism</tissue>
    </source>
</reference>
<name>A0A0K2THN3_LEPSM</name>
<proteinExistence type="predicted"/>
<dbReference type="AlphaFoldDB" id="A0A0K2THN3"/>
<protein>
    <submittedName>
        <fullName evidence="1">Uncharacterized protein</fullName>
    </submittedName>
</protein>
<evidence type="ECO:0000313" key="1">
    <source>
        <dbReference type="EMBL" id="CDW25127.1"/>
    </source>
</evidence>
<organism evidence="1">
    <name type="scientific">Lepeophtheirus salmonis</name>
    <name type="common">Salmon louse</name>
    <name type="synonym">Caligus salmonis</name>
    <dbReference type="NCBI Taxonomy" id="72036"/>
    <lineage>
        <taxon>Eukaryota</taxon>
        <taxon>Metazoa</taxon>
        <taxon>Ecdysozoa</taxon>
        <taxon>Arthropoda</taxon>
        <taxon>Crustacea</taxon>
        <taxon>Multicrustacea</taxon>
        <taxon>Hexanauplia</taxon>
        <taxon>Copepoda</taxon>
        <taxon>Siphonostomatoida</taxon>
        <taxon>Caligidae</taxon>
        <taxon>Lepeophtheirus</taxon>
    </lineage>
</organism>
<accession>A0A0K2THN3</accession>